<dbReference type="Pfam" id="PF00876">
    <property type="entry name" value="Innexin"/>
    <property type="match status" value="2"/>
</dbReference>
<keyword evidence="5 12" id="KW-0812">Transmembrane</keyword>
<evidence type="ECO:0000256" key="3">
    <source>
        <dbReference type="ARBA" id="ARBA00022448"/>
    </source>
</evidence>
<feature type="transmembrane region" description="Helical" evidence="12">
    <location>
        <begin position="20"/>
        <end position="36"/>
    </location>
</feature>
<dbReference type="AlphaFoldDB" id="A0A2A6BV17"/>
<keyword evidence="10 12" id="KW-0472">Membrane</keyword>
<dbReference type="GO" id="GO:0005886">
    <property type="term" value="C:plasma membrane"/>
    <property type="evidence" value="ECO:0000318"/>
    <property type="project" value="GO_Central"/>
</dbReference>
<evidence type="ECO:0000256" key="2">
    <source>
        <dbReference type="ARBA" id="ARBA00004651"/>
    </source>
</evidence>
<dbReference type="PANTHER" id="PTHR11893">
    <property type="entry name" value="INNEXIN"/>
    <property type="match status" value="1"/>
</dbReference>
<comment type="function">
    <text evidence="12">Structural component of the gap junctions.</text>
</comment>
<dbReference type="GO" id="GO:0034220">
    <property type="term" value="P:monoatomic ion transmembrane transport"/>
    <property type="evidence" value="ECO:0007669"/>
    <property type="project" value="UniProtKB-KW"/>
</dbReference>
<dbReference type="OrthoDB" id="5867527at2759"/>
<dbReference type="PANTHER" id="PTHR11893:SF20">
    <property type="entry name" value="INNEXIN-3"/>
    <property type="match status" value="1"/>
</dbReference>
<proteinExistence type="inferred from homology"/>
<comment type="similarity">
    <text evidence="12">Belongs to the pannexin family.</text>
</comment>
<dbReference type="GO" id="GO:0005921">
    <property type="term" value="C:gap junction"/>
    <property type="evidence" value="ECO:0000318"/>
    <property type="project" value="GO_Central"/>
</dbReference>
<protein>
    <recommendedName>
        <fullName evidence="12">Innexin</fullName>
    </recommendedName>
</protein>
<name>A0A2A6BV17_PRIPA</name>
<dbReference type="GO" id="GO:0005243">
    <property type="term" value="F:gap junction channel activity"/>
    <property type="evidence" value="ECO:0000318"/>
    <property type="project" value="GO_Central"/>
</dbReference>
<evidence type="ECO:0000256" key="10">
    <source>
        <dbReference type="ARBA" id="ARBA00023136"/>
    </source>
</evidence>
<dbReference type="Proteomes" id="UP000005239">
    <property type="component" value="Unassembled WGS sequence"/>
</dbReference>
<comment type="subcellular location">
    <subcellularLocation>
        <location evidence="1">Cell junction</location>
        <location evidence="1">Gap junction</location>
    </subcellularLocation>
    <subcellularLocation>
        <location evidence="2 12">Cell membrane</location>
        <topology evidence="2 12">Multi-pass membrane protein</topology>
    </subcellularLocation>
</comment>
<comment type="caution">
    <text evidence="12">Lacks conserved residue(s) required for the propagation of feature annotation.</text>
</comment>
<keyword evidence="3 12" id="KW-0813">Transport</keyword>
<keyword evidence="14" id="KW-1185">Reference proteome</keyword>
<evidence type="ECO:0000256" key="11">
    <source>
        <dbReference type="ARBA" id="ARBA00023303"/>
    </source>
</evidence>
<keyword evidence="7" id="KW-0965">Cell junction</keyword>
<keyword evidence="6" id="KW-0303">Gap junction</keyword>
<evidence type="ECO:0000256" key="6">
    <source>
        <dbReference type="ARBA" id="ARBA00022868"/>
    </source>
</evidence>
<gene>
    <name evidence="13" type="primary">WBGene00090527</name>
    <name evidence="12" type="synonym">inx</name>
</gene>
<keyword evidence="8 12" id="KW-1133">Transmembrane helix</keyword>
<keyword evidence="9 12" id="KW-0406">Ion transport</keyword>
<evidence type="ECO:0000256" key="12">
    <source>
        <dbReference type="RuleBase" id="RU010713"/>
    </source>
</evidence>
<evidence type="ECO:0000313" key="14">
    <source>
        <dbReference type="Proteomes" id="UP000005239"/>
    </source>
</evidence>
<dbReference type="EnsemblMetazoa" id="PPA00973.1">
    <property type="protein sequence ID" value="PPA00973.1"/>
    <property type="gene ID" value="WBGene00090527"/>
</dbReference>
<sequence>MSSWLLRPHSLSDGIHRLNHLTTALMLLVFCVIVSAEHRATFLRNDQEINMFRYFGSPVECWTPSEYKGMYLNIAPPPLSLATRYVESYCLGSNTYTLSAEDVTVVGEDAFTEQEVNPPAFPQVALCDVSIRTIAGINKHTVQCTLSIYELNEAIYRFLMFWFVTVLSVSIVNLIYSAYQICIPSARVQSCKRWLSTAFISVQIPTKIRDTLVMARLRDLHIDSVVGVRFS</sequence>
<keyword evidence="11 12" id="KW-0407">Ion channel</keyword>
<dbReference type="PROSITE" id="PS51013">
    <property type="entry name" value="PANNEXIN"/>
    <property type="match status" value="1"/>
</dbReference>
<dbReference type="InterPro" id="IPR000990">
    <property type="entry name" value="Innexin"/>
</dbReference>
<evidence type="ECO:0000313" key="13">
    <source>
        <dbReference type="EnsemblMetazoa" id="PPA00973.1"/>
    </source>
</evidence>
<feature type="transmembrane region" description="Helical" evidence="12">
    <location>
        <begin position="158"/>
        <end position="179"/>
    </location>
</feature>
<evidence type="ECO:0000256" key="7">
    <source>
        <dbReference type="ARBA" id="ARBA00022949"/>
    </source>
</evidence>
<reference evidence="14" key="1">
    <citation type="journal article" date="2008" name="Nat. Genet.">
        <title>The Pristionchus pacificus genome provides a unique perspective on nematode lifestyle and parasitism.</title>
        <authorList>
            <person name="Dieterich C."/>
            <person name="Clifton S.W."/>
            <person name="Schuster L.N."/>
            <person name="Chinwalla A."/>
            <person name="Delehaunty K."/>
            <person name="Dinkelacker I."/>
            <person name="Fulton L."/>
            <person name="Fulton R."/>
            <person name="Godfrey J."/>
            <person name="Minx P."/>
            <person name="Mitreva M."/>
            <person name="Roeseler W."/>
            <person name="Tian H."/>
            <person name="Witte H."/>
            <person name="Yang S.P."/>
            <person name="Wilson R.K."/>
            <person name="Sommer R.J."/>
        </authorList>
    </citation>
    <scope>NUCLEOTIDE SEQUENCE [LARGE SCALE GENOMIC DNA]</scope>
    <source>
        <strain evidence="14">PS312</strain>
    </source>
</reference>
<evidence type="ECO:0000256" key="8">
    <source>
        <dbReference type="ARBA" id="ARBA00022989"/>
    </source>
</evidence>
<evidence type="ECO:0000256" key="9">
    <source>
        <dbReference type="ARBA" id="ARBA00023065"/>
    </source>
</evidence>
<evidence type="ECO:0000256" key="4">
    <source>
        <dbReference type="ARBA" id="ARBA00022475"/>
    </source>
</evidence>
<evidence type="ECO:0000256" key="5">
    <source>
        <dbReference type="ARBA" id="ARBA00022692"/>
    </source>
</evidence>
<evidence type="ECO:0000256" key="1">
    <source>
        <dbReference type="ARBA" id="ARBA00004610"/>
    </source>
</evidence>
<keyword evidence="4" id="KW-1003">Cell membrane</keyword>
<accession>A0A2A6BV17</accession>
<reference evidence="13" key="2">
    <citation type="submission" date="2022-06" db="UniProtKB">
        <authorList>
            <consortium name="EnsemblMetazoa"/>
        </authorList>
    </citation>
    <scope>IDENTIFICATION</scope>
    <source>
        <strain evidence="13">PS312</strain>
    </source>
</reference>
<accession>A0A8R1Y7L2</accession>
<organism evidence="13 14">
    <name type="scientific">Pristionchus pacificus</name>
    <name type="common">Parasitic nematode worm</name>
    <dbReference type="NCBI Taxonomy" id="54126"/>
    <lineage>
        <taxon>Eukaryota</taxon>
        <taxon>Metazoa</taxon>
        <taxon>Ecdysozoa</taxon>
        <taxon>Nematoda</taxon>
        <taxon>Chromadorea</taxon>
        <taxon>Rhabditida</taxon>
        <taxon>Rhabditina</taxon>
        <taxon>Diplogasteromorpha</taxon>
        <taxon>Diplogasteroidea</taxon>
        <taxon>Neodiplogasteridae</taxon>
        <taxon>Pristionchus</taxon>
    </lineage>
</organism>